<proteinExistence type="predicted"/>
<comment type="caution">
    <text evidence="1">The sequence shown here is derived from an EMBL/GenBank/DDBJ whole genome shotgun (WGS) entry which is preliminary data.</text>
</comment>
<dbReference type="EMBL" id="JAICCF010000001">
    <property type="protein sequence ID" value="MBW8683398.1"/>
    <property type="molecule type" value="Genomic_DNA"/>
</dbReference>
<gene>
    <name evidence="1" type="ORF">K1Y79_03545</name>
</gene>
<name>A0ABS7GA33_9BACT</name>
<sequence length="79" mass="9469">MWRRKQKFKPIDDFAVKKLTYKLPGVDNSKIVPVDFVRGTEYFWGFIPDKYQPKPITEIILEQIAEKRKQEREAANKQQ</sequence>
<dbReference type="Proteomes" id="UP000812961">
    <property type="component" value="Unassembled WGS sequence"/>
</dbReference>
<evidence type="ECO:0000313" key="1">
    <source>
        <dbReference type="EMBL" id="MBW8683398.1"/>
    </source>
</evidence>
<protein>
    <submittedName>
        <fullName evidence="1">Uncharacterized protein</fullName>
    </submittedName>
</protein>
<dbReference type="RefSeq" id="WP_220248619.1">
    <property type="nucleotide sequence ID" value="NZ_JAICCF010000001.1"/>
</dbReference>
<keyword evidence="2" id="KW-1185">Reference proteome</keyword>
<reference evidence="1 2" key="1">
    <citation type="submission" date="2021-08" db="EMBL/GenBank/DDBJ databases">
        <title>The genome sequence of Chitinophaga sp. B61.</title>
        <authorList>
            <person name="Zhang X."/>
        </authorList>
    </citation>
    <scope>NUCLEOTIDE SEQUENCE [LARGE SCALE GENOMIC DNA]</scope>
    <source>
        <strain evidence="1 2">B61</strain>
    </source>
</reference>
<evidence type="ECO:0000313" key="2">
    <source>
        <dbReference type="Proteomes" id="UP000812961"/>
    </source>
</evidence>
<accession>A0ABS7GA33</accession>
<organism evidence="1 2">
    <name type="scientific">Chitinophaga rhizophila</name>
    <dbReference type="NCBI Taxonomy" id="2866212"/>
    <lineage>
        <taxon>Bacteria</taxon>
        <taxon>Pseudomonadati</taxon>
        <taxon>Bacteroidota</taxon>
        <taxon>Chitinophagia</taxon>
        <taxon>Chitinophagales</taxon>
        <taxon>Chitinophagaceae</taxon>
        <taxon>Chitinophaga</taxon>
    </lineage>
</organism>